<dbReference type="Proteomes" id="UP000012429">
    <property type="component" value="Unassembled WGS sequence"/>
</dbReference>
<keyword evidence="2" id="KW-1185">Reference proteome</keyword>
<evidence type="ECO:0000313" key="2">
    <source>
        <dbReference type="Proteomes" id="UP000012429"/>
    </source>
</evidence>
<name>N6UZ26_9HYPH</name>
<evidence type="ECO:0000313" key="1">
    <source>
        <dbReference type="EMBL" id="ENN85991.1"/>
    </source>
</evidence>
<gene>
    <name evidence="1" type="ORF">RHSP_16040</name>
</gene>
<accession>N6UZ26</accession>
<comment type="caution">
    <text evidence="1">The sequence shown here is derived from an EMBL/GenBank/DDBJ whole genome shotgun (WGS) entry which is preliminary data.</text>
</comment>
<protein>
    <submittedName>
        <fullName evidence="1">Uncharacterized protein</fullName>
    </submittedName>
</protein>
<sequence>MGMGLLDDHEGFAVFDRTSVLNDDFGYRAGLRRGDLVHRLHRFDDEEGLTLLDGRTDLDEGGRAWCRRQIGGSDHRCADDVVGIAGFACGSSSRCCGSGGRSGKSSRGGDRSLHILHGAGTRHADTHIFLLDFDLGQIRLVENVGEIANQRLVDTRFLFSHWISCPVFLLLGDGFQRMKRQDVAMRSETADHTLSGGRDHRFVPEFFACVDVGDMHLHDGNGNGADCVMQRDRRVPIGTGVDGDAGGLVACLVHPVDQHAFVIALAEIDDKAQALAHGLAICLDILERLAAIDARLALAESVQIGSVEDKNSLRHQWFRQSAAQPIDSRDHIGKPRSAGCVSLGVETPRFWHF</sequence>
<organism evidence="1 2">
    <name type="scientific">Rhizobium freirei PRF 81</name>
    <dbReference type="NCBI Taxonomy" id="363754"/>
    <lineage>
        <taxon>Bacteria</taxon>
        <taxon>Pseudomonadati</taxon>
        <taxon>Pseudomonadota</taxon>
        <taxon>Alphaproteobacteria</taxon>
        <taxon>Hyphomicrobiales</taxon>
        <taxon>Rhizobiaceae</taxon>
        <taxon>Rhizobium/Agrobacterium group</taxon>
        <taxon>Rhizobium</taxon>
    </lineage>
</organism>
<proteinExistence type="predicted"/>
<dbReference type="AlphaFoldDB" id="N6UZ26"/>
<dbReference type="PATRIC" id="fig|363754.4.peg.4549"/>
<dbReference type="EMBL" id="AQHN01000077">
    <property type="protein sequence ID" value="ENN85991.1"/>
    <property type="molecule type" value="Genomic_DNA"/>
</dbReference>
<reference evidence="1 2" key="1">
    <citation type="journal article" date="2012" name="BMC Genomics">
        <title>Genomic basis of broad host range and environmental adaptability of Rhizobium tropici CIAT 899 and Rhizobium sp. PRF 81 which are used in inoculants for common bean (Phaseolus vulgaris L.).</title>
        <authorList>
            <person name="Ormeno-Orrillo E."/>
            <person name="Menna P."/>
            <person name="Almeida L.G."/>
            <person name="Ollero F.J."/>
            <person name="Nicolas M.F."/>
            <person name="Pains Rodrigues E."/>
            <person name="Shigueyoshi Nakatani A."/>
            <person name="Silva Batista J.S."/>
            <person name="Oliveira Chueire L.M."/>
            <person name="Souza R.C."/>
            <person name="Ribeiro Vasconcelos A.T."/>
            <person name="Megias M."/>
            <person name="Hungria M."/>
            <person name="Martinez-Romero E."/>
        </authorList>
    </citation>
    <scope>NUCLEOTIDE SEQUENCE [LARGE SCALE GENOMIC DNA]</scope>
    <source>
        <strain evidence="1 2">PRF 81</strain>
    </source>
</reference>
<dbReference type="STRING" id="363754.RHSP_16040"/>